<protein>
    <submittedName>
        <fullName evidence="2">Methylsterol monooxygenase 2-2</fullName>
    </submittedName>
</protein>
<organism evidence="2 3">
    <name type="scientific">Quercus suber</name>
    <name type="common">Cork oak</name>
    <dbReference type="NCBI Taxonomy" id="58331"/>
    <lineage>
        <taxon>Eukaryota</taxon>
        <taxon>Viridiplantae</taxon>
        <taxon>Streptophyta</taxon>
        <taxon>Embryophyta</taxon>
        <taxon>Tracheophyta</taxon>
        <taxon>Spermatophyta</taxon>
        <taxon>Magnoliopsida</taxon>
        <taxon>eudicotyledons</taxon>
        <taxon>Gunneridae</taxon>
        <taxon>Pentapetalae</taxon>
        <taxon>rosids</taxon>
        <taxon>fabids</taxon>
        <taxon>Fagales</taxon>
        <taxon>Fagaceae</taxon>
        <taxon>Quercus</taxon>
    </lineage>
</organism>
<name>A0AAW0J114_QUESU</name>
<feature type="non-terminal residue" evidence="2">
    <location>
        <position position="1"/>
    </location>
</feature>
<dbReference type="GO" id="GO:0004497">
    <property type="term" value="F:monooxygenase activity"/>
    <property type="evidence" value="ECO:0007669"/>
    <property type="project" value="UniProtKB-KW"/>
</dbReference>
<keyword evidence="3" id="KW-1185">Reference proteome</keyword>
<keyword evidence="2" id="KW-0560">Oxidoreductase</keyword>
<dbReference type="PANTHER" id="PTHR11863">
    <property type="entry name" value="STEROL DESATURASE"/>
    <property type="match status" value="1"/>
</dbReference>
<dbReference type="InterPro" id="IPR050307">
    <property type="entry name" value="Sterol_Desaturase_Related"/>
</dbReference>
<proteinExistence type="predicted"/>
<sequence length="295" mass="32347">SDNAEVSIEVATGKVVGLKGVDVVEVVELVVTPDPISDEGDDFGAEESWLGTNWVLSDEGGRTSRCTPDAGTGPSHTASHEGTFPAQTTSRGASIDYEDPPRMSPPIFSGSAHDGECIFVPTPSMPTPPLVHTKNNSPATQEKCITCLLLYHFGVNLLVMLLSYPDFKFMGMRSSLPLPSWYLQVLYILKFLCKLCSTSSLRILYSIGDIGFCIQNGYTNMSIVSIMSKYATPFGLTSEYAHPAEILFLCFATIVGPAITRPHLITLWLWMVLKVLRQLRHIVVLIIPICRLHVL</sequence>
<feature type="region of interest" description="Disordered" evidence="1">
    <location>
        <begin position="60"/>
        <end position="95"/>
    </location>
</feature>
<evidence type="ECO:0000256" key="1">
    <source>
        <dbReference type="SAM" id="MobiDB-lite"/>
    </source>
</evidence>
<dbReference type="Proteomes" id="UP000237347">
    <property type="component" value="Unassembled WGS sequence"/>
</dbReference>
<comment type="caution">
    <text evidence="2">The sequence shown here is derived from an EMBL/GenBank/DDBJ whole genome shotgun (WGS) entry which is preliminary data.</text>
</comment>
<evidence type="ECO:0000313" key="3">
    <source>
        <dbReference type="Proteomes" id="UP000237347"/>
    </source>
</evidence>
<accession>A0AAW0J114</accession>
<dbReference type="AlphaFoldDB" id="A0AAW0J114"/>
<gene>
    <name evidence="2" type="primary">SMO2-2_0</name>
    <name evidence="2" type="ORF">CFP56_039297</name>
</gene>
<evidence type="ECO:0000313" key="2">
    <source>
        <dbReference type="EMBL" id="KAK7820011.1"/>
    </source>
</evidence>
<keyword evidence="2" id="KW-0503">Monooxygenase</keyword>
<reference evidence="2 3" key="1">
    <citation type="journal article" date="2018" name="Sci. Data">
        <title>The draft genome sequence of cork oak.</title>
        <authorList>
            <person name="Ramos A.M."/>
            <person name="Usie A."/>
            <person name="Barbosa P."/>
            <person name="Barros P.M."/>
            <person name="Capote T."/>
            <person name="Chaves I."/>
            <person name="Simoes F."/>
            <person name="Abreu I."/>
            <person name="Carrasquinho I."/>
            <person name="Faro C."/>
            <person name="Guimaraes J.B."/>
            <person name="Mendonca D."/>
            <person name="Nobrega F."/>
            <person name="Rodrigues L."/>
            <person name="Saibo N.J.M."/>
            <person name="Varela M.C."/>
            <person name="Egas C."/>
            <person name="Matos J."/>
            <person name="Miguel C.M."/>
            <person name="Oliveira M.M."/>
            <person name="Ricardo C.P."/>
            <person name="Goncalves S."/>
        </authorList>
    </citation>
    <scope>NUCLEOTIDE SEQUENCE [LARGE SCALE GENOMIC DNA]</scope>
    <source>
        <strain evidence="3">cv. HL8</strain>
    </source>
</reference>
<dbReference type="EMBL" id="PKMF04000757">
    <property type="protein sequence ID" value="KAK7820011.1"/>
    <property type="molecule type" value="Genomic_DNA"/>
</dbReference>